<dbReference type="AlphaFoldDB" id="A0A2S7SR26"/>
<dbReference type="EMBL" id="PPSL01000007">
    <property type="protein sequence ID" value="PQJ09178.1"/>
    <property type="molecule type" value="Genomic_DNA"/>
</dbReference>
<dbReference type="InterPro" id="IPR036567">
    <property type="entry name" value="RHF-like"/>
</dbReference>
<dbReference type="Proteomes" id="UP000239872">
    <property type="component" value="Unassembled WGS sequence"/>
</dbReference>
<proteinExistence type="predicted"/>
<dbReference type="Gene3D" id="3.30.160.100">
    <property type="entry name" value="Ribosome hibernation promotion factor-like"/>
    <property type="match status" value="1"/>
</dbReference>
<keyword evidence="1" id="KW-0689">Ribosomal protein</keyword>
<dbReference type="Pfam" id="PF02482">
    <property type="entry name" value="Ribosomal_S30AE"/>
    <property type="match status" value="1"/>
</dbReference>
<comment type="caution">
    <text evidence="1">The sequence shown here is derived from an EMBL/GenBank/DDBJ whole genome shotgun (WGS) entry which is preliminary data.</text>
</comment>
<dbReference type="RefSeq" id="WP_105041083.1">
    <property type="nucleotide sequence ID" value="NZ_PPSL01000007.1"/>
</dbReference>
<sequence>MNVQIQTVHFDADQKLLDHVNAKIEKLNTFHDKIIGAEIYLKLDNFSHQVKDKVAEIKVYVPKHSYFVKHQSKTFEESFDLAFNSLVNQVKRKKEKIQIAHI</sequence>
<gene>
    <name evidence="1" type="ORF">CJD36_020540</name>
</gene>
<dbReference type="InterPro" id="IPR003489">
    <property type="entry name" value="RHF/RaiA"/>
</dbReference>
<evidence type="ECO:0000313" key="2">
    <source>
        <dbReference type="Proteomes" id="UP000239872"/>
    </source>
</evidence>
<dbReference type="OrthoDB" id="9808702at2"/>
<dbReference type="SUPFAM" id="SSF69754">
    <property type="entry name" value="Ribosome binding protein Y (YfiA homologue)"/>
    <property type="match status" value="1"/>
</dbReference>
<organism evidence="1 2">
    <name type="scientific">Flavipsychrobacter stenotrophus</name>
    <dbReference type="NCBI Taxonomy" id="2077091"/>
    <lineage>
        <taxon>Bacteria</taxon>
        <taxon>Pseudomonadati</taxon>
        <taxon>Bacteroidota</taxon>
        <taxon>Chitinophagia</taxon>
        <taxon>Chitinophagales</taxon>
        <taxon>Chitinophagaceae</taxon>
        <taxon>Flavipsychrobacter</taxon>
    </lineage>
</organism>
<name>A0A2S7SR26_9BACT</name>
<keyword evidence="1" id="KW-0687">Ribonucleoprotein</keyword>
<protein>
    <submittedName>
        <fullName evidence="1">30S ribosomal protein S30</fullName>
    </submittedName>
</protein>
<keyword evidence="2" id="KW-1185">Reference proteome</keyword>
<dbReference type="GO" id="GO:0005840">
    <property type="term" value="C:ribosome"/>
    <property type="evidence" value="ECO:0007669"/>
    <property type="project" value="UniProtKB-KW"/>
</dbReference>
<reference evidence="1 2" key="1">
    <citation type="submission" date="2018-01" db="EMBL/GenBank/DDBJ databases">
        <title>A novel member of the phylum Bacteroidetes isolated from glacier ice.</title>
        <authorList>
            <person name="Liu Q."/>
            <person name="Xin Y.-H."/>
        </authorList>
    </citation>
    <scope>NUCLEOTIDE SEQUENCE [LARGE SCALE GENOMIC DNA]</scope>
    <source>
        <strain evidence="1 2">RB1R16</strain>
    </source>
</reference>
<accession>A0A2S7SR26</accession>
<evidence type="ECO:0000313" key="1">
    <source>
        <dbReference type="EMBL" id="PQJ09178.1"/>
    </source>
</evidence>